<sequence length="482" mass="51968">TKGENITAEIRLKYLLVEVCTVQHENVVRKQLRAKFLDSSSSMSSLCSNDDCGNVHVTAACDGPSSHTVATLVELNDLPGTVTDESSSGVTMTTQDVLRAATTKADFFDLPLAGAQLQRDSIVFNVELTCLEGYTIYGDICEPTKTTTEAASPISAELVGTIVGGCIGVVALIVLAIIVVKFLRKGERSAKSRYDHPFNSSSPEHGYSSLSTLASSKGYRGNPSYAMSSLDTSRTWRDDENNYDYLDDVINDSGISGMPSSFTCTPPSGGQLNTSPPSHSHELTYLTPALPLDDVINDSGISGMPSSFTCTPPSGGQLNTSPPSHSPELTYLTPALPLAGFTSKVPKRPEVPAKLVKSPEPCKPQSKTTPAVLPKPKPILPGIEARDPQKFIKDQSLSQGYVPNPTLHVKNSKYGYKMPAADDTQSGDVSNKEDDPRLWQPMQLSPHDLYFQMKGGENMSHDTKDAHPGKDDYYIPPADYES</sequence>
<proteinExistence type="predicted"/>
<feature type="transmembrane region" description="Helical" evidence="2">
    <location>
        <begin position="158"/>
        <end position="183"/>
    </location>
</feature>
<feature type="region of interest" description="Disordered" evidence="1">
    <location>
        <begin position="417"/>
        <end position="482"/>
    </location>
</feature>
<feature type="region of interest" description="Disordered" evidence="1">
    <location>
        <begin position="354"/>
        <end position="378"/>
    </location>
</feature>
<feature type="non-terminal residue" evidence="3">
    <location>
        <position position="1"/>
    </location>
</feature>
<keyword evidence="2" id="KW-1133">Transmembrane helix</keyword>
<keyword evidence="2" id="KW-0472">Membrane</keyword>
<keyword evidence="4" id="KW-1185">Reference proteome</keyword>
<reference evidence="3 4" key="1">
    <citation type="journal article" date="2023" name="Sci. Data">
        <title>Genome assembly of the Korean intertidal mud-creeper Batillaria attramentaria.</title>
        <authorList>
            <person name="Patra A.K."/>
            <person name="Ho P.T."/>
            <person name="Jun S."/>
            <person name="Lee S.J."/>
            <person name="Kim Y."/>
            <person name="Won Y.J."/>
        </authorList>
    </citation>
    <scope>NUCLEOTIDE SEQUENCE [LARGE SCALE GENOMIC DNA]</scope>
    <source>
        <strain evidence="3">Wonlab-2016</strain>
    </source>
</reference>
<organism evidence="3 4">
    <name type="scientific">Batillaria attramentaria</name>
    <dbReference type="NCBI Taxonomy" id="370345"/>
    <lineage>
        <taxon>Eukaryota</taxon>
        <taxon>Metazoa</taxon>
        <taxon>Spiralia</taxon>
        <taxon>Lophotrochozoa</taxon>
        <taxon>Mollusca</taxon>
        <taxon>Gastropoda</taxon>
        <taxon>Caenogastropoda</taxon>
        <taxon>Sorbeoconcha</taxon>
        <taxon>Cerithioidea</taxon>
        <taxon>Batillariidae</taxon>
        <taxon>Batillaria</taxon>
    </lineage>
</organism>
<protein>
    <submittedName>
        <fullName evidence="3">Uncharacterized protein</fullName>
    </submittedName>
</protein>
<feature type="compositionally biased region" description="Basic and acidic residues" evidence="1">
    <location>
        <begin position="459"/>
        <end position="473"/>
    </location>
</feature>
<keyword evidence="2" id="KW-0812">Transmembrane</keyword>
<evidence type="ECO:0000256" key="2">
    <source>
        <dbReference type="SAM" id="Phobius"/>
    </source>
</evidence>
<name>A0ABD0L3P4_9CAEN</name>
<dbReference type="AlphaFoldDB" id="A0ABD0L3P4"/>
<dbReference type="Proteomes" id="UP001519460">
    <property type="component" value="Unassembled WGS sequence"/>
</dbReference>
<dbReference type="EMBL" id="JACVVK020000090">
    <property type="protein sequence ID" value="KAK7493735.1"/>
    <property type="molecule type" value="Genomic_DNA"/>
</dbReference>
<evidence type="ECO:0000313" key="4">
    <source>
        <dbReference type="Proteomes" id="UP001519460"/>
    </source>
</evidence>
<comment type="caution">
    <text evidence="3">The sequence shown here is derived from an EMBL/GenBank/DDBJ whole genome shotgun (WGS) entry which is preliminary data.</text>
</comment>
<evidence type="ECO:0000313" key="3">
    <source>
        <dbReference type="EMBL" id="KAK7493735.1"/>
    </source>
</evidence>
<accession>A0ABD0L3P4</accession>
<gene>
    <name evidence="3" type="ORF">BaRGS_00015064</name>
</gene>
<evidence type="ECO:0000256" key="1">
    <source>
        <dbReference type="SAM" id="MobiDB-lite"/>
    </source>
</evidence>